<name>A0A4Y2FQX8_ARAVE</name>
<evidence type="ECO:0000256" key="1">
    <source>
        <dbReference type="SAM" id="Coils"/>
    </source>
</evidence>
<dbReference type="Proteomes" id="UP000499080">
    <property type="component" value="Unassembled WGS sequence"/>
</dbReference>
<protein>
    <submittedName>
        <fullName evidence="2">Uncharacterized protein</fullName>
    </submittedName>
</protein>
<feature type="coiled-coil region" evidence="1">
    <location>
        <begin position="16"/>
        <end position="43"/>
    </location>
</feature>
<sequence>MSTHWLLYPLDCPPCYSLLEEAIDRYKDKLTELAQLMEELKNHPETVEDFDFQRKLREADRKIGNLLDEAKRAA</sequence>
<dbReference type="OrthoDB" id="430826at2759"/>
<accession>A0A4Y2FQX8</accession>
<evidence type="ECO:0000313" key="3">
    <source>
        <dbReference type="Proteomes" id="UP000499080"/>
    </source>
</evidence>
<dbReference type="EMBL" id="BGPR01174656">
    <property type="protein sequence ID" value="GBM42739.1"/>
    <property type="molecule type" value="Genomic_DNA"/>
</dbReference>
<organism evidence="2 3">
    <name type="scientific">Araneus ventricosus</name>
    <name type="common">Orbweaver spider</name>
    <name type="synonym">Epeira ventricosa</name>
    <dbReference type="NCBI Taxonomy" id="182803"/>
    <lineage>
        <taxon>Eukaryota</taxon>
        <taxon>Metazoa</taxon>
        <taxon>Ecdysozoa</taxon>
        <taxon>Arthropoda</taxon>
        <taxon>Chelicerata</taxon>
        <taxon>Arachnida</taxon>
        <taxon>Araneae</taxon>
        <taxon>Araneomorphae</taxon>
        <taxon>Entelegynae</taxon>
        <taxon>Araneoidea</taxon>
        <taxon>Araneidae</taxon>
        <taxon>Araneus</taxon>
    </lineage>
</organism>
<keyword evidence="3" id="KW-1185">Reference proteome</keyword>
<gene>
    <name evidence="2" type="ORF">AVEN_180425_1</name>
</gene>
<keyword evidence="1" id="KW-0175">Coiled coil</keyword>
<proteinExistence type="predicted"/>
<feature type="non-terminal residue" evidence="2">
    <location>
        <position position="74"/>
    </location>
</feature>
<dbReference type="AlphaFoldDB" id="A0A4Y2FQX8"/>
<comment type="caution">
    <text evidence="2">The sequence shown here is derived from an EMBL/GenBank/DDBJ whole genome shotgun (WGS) entry which is preliminary data.</text>
</comment>
<evidence type="ECO:0000313" key="2">
    <source>
        <dbReference type="EMBL" id="GBM42739.1"/>
    </source>
</evidence>
<reference evidence="2 3" key="1">
    <citation type="journal article" date="2019" name="Sci. Rep.">
        <title>Orb-weaving spider Araneus ventricosus genome elucidates the spidroin gene catalogue.</title>
        <authorList>
            <person name="Kono N."/>
            <person name="Nakamura H."/>
            <person name="Ohtoshi R."/>
            <person name="Moran D.A.P."/>
            <person name="Shinohara A."/>
            <person name="Yoshida Y."/>
            <person name="Fujiwara M."/>
            <person name="Mori M."/>
            <person name="Tomita M."/>
            <person name="Arakawa K."/>
        </authorList>
    </citation>
    <scope>NUCLEOTIDE SEQUENCE [LARGE SCALE GENOMIC DNA]</scope>
</reference>